<organism evidence="8 9">
    <name type="scientific">Paenibacillus haidiansis</name>
    <dbReference type="NCBI Taxonomy" id="1574488"/>
    <lineage>
        <taxon>Bacteria</taxon>
        <taxon>Bacillati</taxon>
        <taxon>Bacillota</taxon>
        <taxon>Bacilli</taxon>
        <taxon>Bacillales</taxon>
        <taxon>Paenibacillaceae</taxon>
        <taxon>Paenibacillus</taxon>
    </lineage>
</organism>
<evidence type="ECO:0000256" key="1">
    <source>
        <dbReference type="ARBA" id="ARBA00010641"/>
    </source>
</evidence>
<dbReference type="SUPFAM" id="SSF88659">
    <property type="entry name" value="Sigma3 and sigma4 domains of RNA polymerase sigma factors"/>
    <property type="match status" value="1"/>
</dbReference>
<dbReference type="Gene3D" id="1.10.10.10">
    <property type="entry name" value="Winged helix-like DNA-binding domain superfamily/Winged helix DNA-binding domain"/>
    <property type="match status" value="1"/>
</dbReference>
<dbReference type="InterPro" id="IPR007627">
    <property type="entry name" value="RNA_pol_sigma70_r2"/>
</dbReference>
<dbReference type="InterPro" id="IPR014284">
    <property type="entry name" value="RNA_pol_sigma-70_dom"/>
</dbReference>
<dbReference type="InterPro" id="IPR007630">
    <property type="entry name" value="RNA_pol_sigma70_r4"/>
</dbReference>
<keyword evidence="3" id="KW-0731">Sigma factor</keyword>
<protein>
    <submittedName>
        <fullName evidence="8">RNA polymerase sigma factor</fullName>
    </submittedName>
</protein>
<keyword evidence="5" id="KW-0804">Transcription</keyword>
<name>A0ABU7VUC2_9BACL</name>
<dbReference type="InterPro" id="IPR036388">
    <property type="entry name" value="WH-like_DNA-bd_sf"/>
</dbReference>
<comment type="caution">
    <text evidence="8">The sequence shown here is derived from an EMBL/GenBank/DDBJ whole genome shotgun (WGS) entry which is preliminary data.</text>
</comment>
<evidence type="ECO:0000256" key="2">
    <source>
        <dbReference type="ARBA" id="ARBA00023015"/>
    </source>
</evidence>
<reference evidence="8 9" key="1">
    <citation type="submission" date="2024-02" db="EMBL/GenBank/DDBJ databases">
        <title>A nitrogen-fixing paenibacillus bacterium.</title>
        <authorList>
            <person name="Zhang W.L."/>
            <person name="Chen S.F."/>
        </authorList>
    </citation>
    <scope>NUCLEOTIDE SEQUENCE [LARGE SCALE GENOMIC DNA]</scope>
    <source>
        <strain evidence="8 9">M1</strain>
    </source>
</reference>
<keyword evidence="2" id="KW-0805">Transcription regulation</keyword>
<dbReference type="InterPro" id="IPR039425">
    <property type="entry name" value="RNA_pol_sigma-70-like"/>
</dbReference>
<dbReference type="RefSeq" id="WP_331847517.1">
    <property type="nucleotide sequence ID" value="NZ_JAZHPZ010000007.1"/>
</dbReference>
<dbReference type="Pfam" id="PF04542">
    <property type="entry name" value="Sigma70_r2"/>
    <property type="match status" value="1"/>
</dbReference>
<dbReference type="PANTHER" id="PTHR43133:SF51">
    <property type="entry name" value="RNA POLYMERASE SIGMA FACTOR"/>
    <property type="match status" value="1"/>
</dbReference>
<comment type="similarity">
    <text evidence="1">Belongs to the sigma-70 factor family. ECF subfamily.</text>
</comment>
<evidence type="ECO:0000313" key="9">
    <source>
        <dbReference type="Proteomes" id="UP001306950"/>
    </source>
</evidence>
<keyword evidence="9" id="KW-1185">Reference proteome</keyword>
<dbReference type="InterPro" id="IPR013325">
    <property type="entry name" value="RNA_pol_sigma_r2"/>
</dbReference>
<evidence type="ECO:0000259" key="6">
    <source>
        <dbReference type="Pfam" id="PF04542"/>
    </source>
</evidence>
<feature type="domain" description="RNA polymerase sigma-70 region 2" evidence="6">
    <location>
        <begin position="6"/>
        <end position="70"/>
    </location>
</feature>
<evidence type="ECO:0000256" key="3">
    <source>
        <dbReference type="ARBA" id="ARBA00023082"/>
    </source>
</evidence>
<dbReference type="Pfam" id="PF04545">
    <property type="entry name" value="Sigma70_r4"/>
    <property type="match status" value="1"/>
</dbReference>
<proteinExistence type="inferred from homology"/>
<sequence>MNDREMFEAHKEQIFRLCYCMMQDRSDAEDICQEVFVKAILADRSQIRDLRPWLLKIASNECRKVLKRRKSGLAKEKFAYLLAPPQHGNPVEEGYDRKEKEDEVNIWLNRLPEKVRVVVVLRFVNELTLREIAEVIQVPEGTVKSRLNKGTKLLRRWIDPDIELKPPVKERKGKWTEFLRVK</sequence>
<feature type="domain" description="RNA polymerase sigma-70 region 4" evidence="7">
    <location>
        <begin position="107"/>
        <end position="155"/>
    </location>
</feature>
<keyword evidence="4" id="KW-0238">DNA-binding</keyword>
<dbReference type="Gene3D" id="1.10.1740.10">
    <property type="match status" value="1"/>
</dbReference>
<evidence type="ECO:0000256" key="5">
    <source>
        <dbReference type="ARBA" id="ARBA00023163"/>
    </source>
</evidence>
<gene>
    <name evidence="8" type="ORF">V3851_15795</name>
</gene>
<dbReference type="PANTHER" id="PTHR43133">
    <property type="entry name" value="RNA POLYMERASE ECF-TYPE SIGMA FACTO"/>
    <property type="match status" value="1"/>
</dbReference>
<dbReference type="NCBIfam" id="TIGR02937">
    <property type="entry name" value="sigma70-ECF"/>
    <property type="match status" value="1"/>
</dbReference>
<evidence type="ECO:0000313" key="8">
    <source>
        <dbReference type="EMBL" id="MEF2967301.1"/>
    </source>
</evidence>
<dbReference type="Proteomes" id="UP001306950">
    <property type="component" value="Unassembled WGS sequence"/>
</dbReference>
<evidence type="ECO:0000259" key="7">
    <source>
        <dbReference type="Pfam" id="PF04545"/>
    </source>
</evidence>
<evidence type="ECO:0000256" key="4">
    <source>
        <dbReference type="ARBA" id="ARBA00023125"/>
    </source>
</evidence>
<accession>A0ABU7VUC2</accession>
<dbReference type="InterPro" id="IPR013324">
    <property type="entry name" value="RNA_pol_sigma_r3/r4-like"/>
</dbReference>
<dbReference type="EMBL" id="JAZHPZ010000007">
    <property type="protein sequence ID" value="MEF2967301.1"/>
    <property type="molecule type" value="Genomic_DNA"/>
</dbReference>
<dbReference type="SUPFAM" id="SSF88946">
    <property type="entry name" value="Sigma2 domain of RNA polymerase sigma factors"/>
    <property type="match status" value="1"/>
</dbReference>